<dbReference type="EMBL" id="JBHRYR010000002">
    <property type="protein sequence ID" value="MFC3851909.1"/>
    <property type="molecule type" value="Genomic_DNA"/>
</dbReference>
<dbReference type="SUPFAM" id="SSF51735">
    <property type="entry name" value="NAD(P)-binding Rossmann-fold domains"/>
    <property type="match status" value="1"/>
</dbReference>
<evidence type="ECO:0000256" key="4">
    <source>
        <dbReference type="ARBA" id="ARBA00023141"/>
    </source>
</evidence>
<keyword evidence="2" id="KW-0521">NADP</keyword>
<keyword evidence="4" id="KW-0028">Amino-acid biosynthesis</keyword>
<reference evidence="7" key="1">
    <citation type="journal article" date="2019" name="Int. J. Syst. Evol. Microbiol.">
        <title>The Global Catalogue of Microorganisms (GCM) 10K type strain sequencing project: providing services to taxonomists for standard genome sequencing and annotation.</title>
        <authorList>
            <consortium name="The Broad Institute Genomics Platform"/>
            <consortium name="The Broad Institute Genome Sequencing Center for Infectious Disease"/>
            <person name="Wu L."/>
            <person name="Ma J."/>
        </authorList>
    </citation>
    <scope>NUCLEOTIDE SEQUENCE [LARGE SCALE GENOMIC DNA]</scope>
    <source>
        <strain evidence="7">IBRC 10765</strain>
    </source>
</reference>
<sequence>MKLALVGEGIAQSKSPDLHRRLGAWLNVPTEYDLVDALQQPDFDFAQAVHHLKDQGYRGTNVTFPFKEKAMGLADDISAGARLVGSSNTLVFTQQGIRAENTDYSGFIRSYRAAFGAEKPGKVLLLGAGGVGRAVAFALGALQVTALDIVERDATRGHALCADLQAEGIVAELRPPEAAEAELAAYQGVVNCTPLGHINHPGCPIATAALHSGQWVFDAVYIPAWTELLVAAERAGARLLFGVDLFVYQGVDAFAIFAGERIHSPALENRVPDLRAHYFTELIGAATKRA</sequence>
<proteinExistence type="predicted"/>
<gene>
    <name evidence="6" type="ORF">ACFOOG_03590</name>
</gene>
<dbReference type="PANTHER" id="PTHR21089:SF1">
    <property type="entry name" value="BIFUNCTIONAL 3-DEHYDROQUINATE DEHYDRATASE_SHIKIMATE DEHYDROGENASE, CHLOROPLASTIC"/>
    <property type="match status" value="1"/>
</dbReference>
<evidence type="ECO:0000256" key="1">
    <source>
        <dbReference type="ARBA" id="ARBA00004871"/>
    </source>
</evidence>
<organism evidence="6 7">
    <name type="scientific">Saccharospirillum mangrovi</name>
    <dbReference type="NCBI Taxonomy" id="2161747"/>
    <lineage>
        <taxon>Bacteria</taxon>
        <taxon>Pseudomonadati</taxon>
        <taxon>Pseudomonadota</taxon>
        <taxon>Gammaproteobacteria</taxon>
        <taxon>Oceanospirillales</taxon>
        <taxon>Saccharospirillaceae</taxon>
        <taxon>Saccharospirillum</taxon>
    </lineage>
</organism>
<keyword evidence="7" id="KW-1185">Reference proteome</keyword>
<evidence type="ECO:0000313" key="7">
    <source>
        <dbReference type="Proteomes" id="UP001595617"/>
    </source>
</evidence>
<feature type="domain" description="Shikimate dehydrogenase substrate binding N-terminal" evidence="5">
    <location>
        <begin position="5"/>
        <end position="90"/>
    </location>
</feature>
<name>A0ABV7ZTM1_9GAMM</name>
<evidence type="ECO:0000313" key="6">
    <source>
        <dbReference type="EMBL" id="MFC3851909.1"/>
    </source>
</evidence>
<dbReference type="InterPro" id="IPR046346">
    <property type="entry name" value="Aminoacid_DH-like_N_sf"/>
</dbReference>
<dbReference type="InterPro" id="IPR013708">
    <property type="entry name" value="Shikimate_DH-bd_N"/>
</dbReference>
<dbReference type="Gene3D" id="3.40.50.720">
    <property type="entry name" value="NAD(P)-binding Rossmann-like Domain"/>
    <property type="match status" value="1"/>
</dbReference>
<dbReference type="Proteomes" id="UP001595617">
    <property type="component" value="Unassembled WGS sequence"/>
</dbReference>
<dbReference type="RefSeq" id="WP_380693450.1">
    <property type="nucleotide sequence ID" value="NZ_JBHRYR010000002.1"/>
</dbReference>
<dbReference type="Gene3D" id="3.40.50.10860">
    <property type="entry name" value="Leucine Dehydrogenase, chain A, domain 1"/>
    <property type="match status" value="1"/>
</dbReference>
<dbReference type="PANTHER" id="PTHR21089">
    <property type="entry name" value="SHIKIMATE DEHYDROGENASE"/>
    <property type="match status" value="1"/>
</dbReference>
<dbReference type="InterPro" id="IPR022893">
    <property type="entry name" value="Shikimate_DH_fam"/>
</dbReference>
<comment type="caution">
    <text evidence="6">The sequence shown here is derived from an EMBL/GenBank/DDBJ whole genome shotgun (WGS) entry which is preliminary data.</text>
</comment>
<evidence type="ECO:0000256" key="3">
    <source>
        <dbReference type="ARBA" id="ARBA00023002"/>
    </source>
</evidence>
<keyword evidence="4" id="KW-0057">Aromatic amino acid biosynthesis</keyword>
<evidence type="ECO:0000259" key="5">
    <source>
        <dbReference type="Pfam" id="PF08501"/>
    </source>
</evidence>
<protein>
    <submittedName>
        <fullName evidence="6">Shikimate dehydrogenase family protein</fullName>
    </submittedName>
</protein>
<keyword evidence="3" id="KW-0560">Oxidoreductase</keyword>
<dbReference type="Pfam" id="PF08501">
    <property type="entry name" value="Shikimate_dh_N"/>
    <property type="match status" value="1"/>
</dbReference>
<dbReference type="CDD" id="cd01065">
    <property type="entry name" value="NAD_bind_Shikimate_DH"/>
    <property type="match status" value="1"/>
</dbReference>
<dbReference type="InterPro" id="IPR036291">
    <property type="entry name" value="NAD(P)-bd_dom_sf"/>
</dbReference>
<accession>A0ABV7ZTM1</accession>
<evidence type="ECO:0000256" key="2">
    <source>
        <dbReference type="ARBA" id="ARBA00022857"/>
    </source>
</evidence>
<comment type="pathway">
    <text evidence="1">Metabolic intermediate biosynthesis; chorismate biosynthesis; chorismate from D-erythrose 4-phosphate and phosphoenolpyruvate: step 4/7.</text>
</comment>
<dbReference type="SUPFAM" id="SSF53223">
    <property type="entry name" value="Aminoacid dehydrogenase-like, N-terminal domain"/>
    <property type="match status" value="1"/>
</dbReference>